<evidence type="ECO:0000313" key="2">
    <source>
        <dbReference type="Proteomes" id="UP000315295"/>
    </source>
</evidence>
<keyword evidence="2" id="KW-1185">Reference proteome</keyword>
<sequence>MGNQYRPVNPNHHPGAHFHAVNDGVLCTHPSQGNPSGRIHCQSALDLDIPRLIATIA</sequence>
<gene>
    <name evidence="1" type="ORF">C1H46_033137</name>
</gene>
<reference evidence="1 2" key="1">
    <citation type="journal article" date="2019" name="G3 (Bethesda)">
        <title>Sequencing of a Wild Apple (Malus baccata) Genome Unravels the Differences Between Cultivated and Wild Apple Species Regarding Disease Resistance and Cold Tolerance.</title>
        <authorList>
            <person name="Chen X."/>
        </authorList>
    </citation>
    <scope>NUCLEOTIDE SEQUENCE [LARGE SCALE GENOMIC DNA]</scope>
    <source>
        <strain evidence="2">cv. Shandingzi</strain>
        <tissue evidence="1">Leaves</tissue>
    </source>
</reference>
<dbReference type="AlphaFoldDB" id="A0A540L4B6"/>
<name>A0A540L4B6_MALBA</name>
<organism evidence="1 2">
    <name type="scientific">Malus baccata</name>
    <name type="common">Siberian crab apple</name>
    <name type="synonym">Pyrus baccata</name>
    <dbReference type="NCBI Taxonomy" id="106549"/>
    <lineage>
        <taxon>Eukaryota</taxon>
        <taxon>Viridiplantae</taxon>
        <taxon>Streptophyta</taxon>
        <taxon>Embryophyta</taxon>
        <taxon>Tracheophyta</taxon>
        <taxon>Spermatophyta</taxon>
        <taxon>Magnoliopsida</taxon>
        <taxon>eudicotyledons</taxon>
        <taxon>Gunneridae</taxon>
        <taxon>Pentapetalae</taxon>
        <taxon>rosids</taxon>
        <taxon>fabids</taxon>
        <taxon>Rosales</taxon>
        <taxon>Rosaceae</taxon>
        <taxon>Amygdaloideae</taxon>
        <taxon>Maleae</taxon>
        <taxon>Malus</taxon>
    </lineage>
</organism>
<evidence type="ECO:0000313" key="1">
    <source>
        <dbReference type="EMBL" id="TQD81323.1"/>
    </source>
</evidence>
<protein>
    <submittedName>
        <fullName evidence="1">Uncharacterized protein</fullName>
    </submittedName>
</protein>
<proteinExistence type="predicted"/>
<dbReference type="Proteomes" id="UP000315295">
    <property type="component" value="Unassembled WGS sequence"/>
</dbReference>
<dbReference type="EMBL" id="VIEB01000771">
    <property type="protein sequence ID" value="TQD81323.1"/>
    <property type="molecule type" value="Genomic_DNA"/>
</dbReference>
<comment type="caution">
    <text evidence="1">The sequence shown here is derived from an EMBL/GenBank/DDBJ whole genome shotgun (WGS) entry which is preliminary data.</text>
</comment>
<accession>A0A540L4B6</accession>